<proteinExistence type="predicted"/>
<dbReference type="AlphaFoldDB" id="A0AA35Z002"/>
<organism evidence="1 2">
    <name type="scientific">Lactuca saligna</name>
    <name type="common">Willowleaf lettuce</name>
    <dbReference type="NCBI Taxonomy" id="75948"/>
    <lineage>
        <taxon>Eukaryota</taxon>
        <taxon>Viridiplantae</taxon>
        <taxon>Streptophyta</taxon>
        <taxon>Embryophyta</taxon>
        <taxon>Tracheophyta</taxon>
        <taxon>Spermatophyta</taxon>
        <taxon>Magnoliopsida</taxon>
        <taxon>eudicotyledons</taxon>
        <taxon>Gunneridae</taxon>
        <taxon>Pentapetalae</taxon>
        <taxon>asterids</taxon>
        <taxon>campanulids</taxon>
        <taxon>Asterales</taxon>
        <taxon>Asteraceae</taxon>
        <taxon>Cichorioideae</taxon>
        <taxon>Cichorieae</taxon>
        <taxon>Lactucinae</taxon>
        <taxon>Lactuca</taxon>
    </lineage>
</organism>
<accession>A0AA35Z002</accession>
<keyword evidence="2" id="KW-1185">Reference proteome</keyword>
<dbReference type="EMBL" id="OX465080">
    <property type="protein sequence ID" value="CAI9283305.1"/>
    <property type="molecule type" value="Genomic_DNA"/>
</dbReference>
<evidence type="ECO:0000313" key="1">
    <source>
        <dbReference type="EMBL" id="CAI9283305.1"/>
    </source>
</evidence>
<name>A0AA35Z002_LACSI</name>
<reference evidence="1" key="1">
    <citation type="submission" date="2023-04" db="EMBL/GenBank/DDBJ databases">
        <authorList>
            <person name="Vijverberg K."/>
            <person name="Xiong W."/>
            <person name="Schranz E."/>
        </authorList>
    </citation>
    <scope>NUCLEOTIDE SEQUENCE</scope>
</reference>
<gene>
    <name evidence="1" type="ORF">LSALG_LOCUS22909</name>
</gene>
<evidence type="ECO:0000313" key="2">
    <source>
        <dbReference type="Proteomes" id="UP001177003"/>
    </source>
</evidence>
<sequence>MAHTIRFLQLIRAGTTTKSLASVLPPRIPLKFQPFKSLMESFESTSGRCTRPSIIDWKLHVQRYFHTTKSCNIGHEFSMGRLLGVSAVLGSFFLRPRFAHCIDGYASSVDDHNSMGMLGESESDDNPHYFMIFAKKLMVPIALLLIVWMNWNYPVALGVKVVLTLLSTKPSPFSVYVFIEQLQQQYRGQHPFLHKFKSLYAKKVEVDDYTVLCIAKVEIGDQKYTLLGILGGWWVFEMTSLRSALSGFRTKTLEILQTAVLKSKRSRSRRGEGDQPSLCHFNISFEPEDSRSSSSQLVPDQFSSYFEVVANWHYEETYSS</sequence>
<protein>
    <submittedName>
        <fullName evidence="1">Uncharacterized protein</fullName>
    </submittedName>
</protein>
<dbReference type="Proteomes" id="UP001177003">
    <property type="component" value="Chromosome 4"/>
</dbReference>